<keyword evidence="3" id="KW-0547">Nucleotide-binding</keyword>
<protein>
    <submittedName>
        <fullName evidence="7">Protein kinase domain/Protein tyrosine kinase, putative</fullName>
    </submittedName>
</protein>
<dbReference type="SUPFAM" id="SSF56112">
    <property type="entry name" value="Protein kinase-like (PK-like)"/>
    <property type="match status" value="1"/>
</dbReference>
<dbReference type="Gene3D" id="1.10.510.10">
    <property type="entry name" value="Transferase(Phosphotransferase) domain 1"/>
    <property type="match status" value="1"/>
</dbReference>
<evidence type="ECO:0000259" key="6">
    <source>
        <dbReference type="PROSITE" id="PS50011"/>
    </source>
</evidence>
<evidence type="ECO:0000256" key="2">
    <source>
        <dbReference type="ARBA" id="ARBA00022679"/>
    </source>
</evidence>
<evidence type="ECO:0000256" key="3">
    <source>
        <dbReference type="ARBA" id="ARBA00022741"/>
    </source>
</evidence>
<keyword evidence="2" id="KW-0808">Transferase</keyword>
<dbReference type="PANTHER" id="PTHR24055">
    <property type="entry name" value="MITOGEN-ACTIVATED PROTEIN KINASE"/>
    <property type="match status" value="1"/>
</dbReference>
<dbReference type="GO" id="GO:0004674">
    <property type="term" value="F:protein serine/threonine kinase activity"/>
    <property type="evidence" value="ECO:0007669"/>
    <property type="project" value="UniProtKB-KW"/>
</dbReference>
<dbReference type="VEuPathDB" id="TriTrypDB:ADEAN_000398200"/>
<evidence type="ECO:0000256" key="1">
    <source>
        <dbReference type="ARBA" id="ARBA00022527"/>
    </source>
</evidence>
<dbReference type="Proteomes" id="UP000515908">
    <property type="component" value="Chromosome 07"/>
</dbReference>
<dbReference type="GO" id="GO:0005524">
    <property type="term" value="F:ATP binding"/>
    <property type="evidence" value="ECO:0007669"/>
    <property type="project" value="UniProtKB-KW"/>
</dbReference>
<dbReference type="InterPro" id="IPR000719">
    <property type="entry name" value="Prot_kinase_dom"/>
</dbReference>
<dbReference type="AlphaFoldDB" id="A0A7G2C9J0"/>
<dbReference type="InterPro" id="IPR008271">
    <property type="entry name" value="Ser/Thr_kinase_AS"/>
</dbReference>
<keyword evidence="4 7" id="KW-0418">Kinase</keyword>
<organism evidence="7 8">
    <name type="scientific">Angomonas deanei</name>
    <dbReference type="NCBI Taxonomy" id="59799"/>
    <lineage>
        <taxon>Eukaryota</taxon>
        <taxon>Discoba</taxon>
        <taxon>Euglenozoa</taxon>
        <taxon>Kinetoplastea</taxon>
        <taxon>Metakinetoplastina</taxon>
        <taxon>Trypanosomatida</taxon>
        <taxon>Trypanosomatidae</taxon>
        <taxon>Strigomonadinae</taxon>
        <taxon>Angomonas</taxon>
    </lineage>
</organism>
<dbReference type="OrthoDB" id="2158884at2759"/>
<evidence type="ECO:0000313" key="8">
    <source>
        <dbReference type="Proteomes" id="UP000515908"/>
    </source>
</evidence>
<dbReference type="SMART" id="SM00220">
    <property type="entry name" value="S_TKc"/>
    <property type="match status" value="1"/>
</dbReference>
<dbReference type="Gene3D" id="3.30.200.20">
    <property type="entry name" value="Phosphorylase Kinase, domain 1"/>
    <property type="match status" value="1"/>
</dbReference>
<dbReference type="FunFam" id="1.10.510.10:FF:000624">
    <property type="entry name" value="Mitogen-activated protein kinase"/>
    <property type="match status" value="1"/>
</dbReference>
<feature type="domain" description="Protein kinase" evidence="6">
    <location>
        <begin position="4"/>
        <end position="287"/>
    </location>
</feature>
<name>A0A7G2C9J0_9TRYP</name>
<proteinExistence type="predicted"/>
<evidence type="ECO:0000256" key="5">
    <source>
        <dbReference type="ARBA" id="ARBA00022840"/>
    </source>
</evidence>
<keyword evidence="1" id="KW-0723">Serine/threonine-protein kinase</keyword>
<dbReference type="PROSITE" id="PS00108">
    <property type="entry name" value="PROTEIN_KINASE_ST"/>
    <property type="match status" value="1"/>
</dbReference>
<dbReference type="EMBL" id="LR877151">
    <property type="protein sequence ID" value="CAD2216520.1"/>
    <property type="molecule type" value="Genomic_DNA"/>
</dbReference>
<reference evidence="7 8" key="1">
    <citation type="submission" date="2020-08" db="EMBL/GenBank/DDBJ databases">
        <authorList>
            <person name="Newling K."/>
            <person name="Davey J."/>
            <person name="Forrester S."/>
        </authorList>
    </citation>
    <scope>NUCLEOTIDE SEQUENCE [LARGE SCALE GENOMIC DNA]</scope>
    <source>
        <strain evidence="8">Crithidia deanei Carvalho (ATCC PRA-265)</strain>
    </source>
</reference>
<accession>A0A7G2C9J0</accession>
<evidence type="ECO:0000256" key="4">
    <source>
        <dbReference type="ARBA" id="ARBA00022777"/>
    </source>
</evidence>
<dbReference type="InterPro" id="IPR050117">
    <property type="entry name" value="MAPK"/>
</dbReference>
<evidence type="ECO:0000313" key="7">
    <source>
        <dbReference type="EMBL" id="CAD2216520.1"/>
    </source>
</evidence>
<gene>
    <name evidence="7" type="ORF">ADEAN_000398200</name>
</gene>
<dbReference type="Pfam" id="PF00069">
    <property type="entry name" value="Pkinase"/>
    <property type="match status" value="1"/>
</dbReference>
<dbReference type="PROSITE" id="PS50011">
    <property type="entry name" value="PROTEIN_KINASE_DOM"/>
    <property type="match status" value="1"/>
</dbReference>
<keyword evidence="8" id="KW-1185">Reference proteome</keyword>
<dbReference type="InterPro" id="IPR011009">
    <property type="entry name" value="Kinase-like_dom_sf"/>
</dbReference>
<keyword evidence="5" id="KW-0067">ATP-binding</keyword>
<sequence>MQKYQILGKSGEGTFSEVLKAQNKETKQLVAIKCFKKRFESKIDAYDIREIHGIRKIGPHDNIVNLVEVLFDKNSGRLAIVFEYMEKNLYELIRDKKQFLPEEKIVNYMYQFLKGIEHAHSHGLFHRDIKPENVLITDDLVKLADFGSCRGTHANQPFTEYISTRWYRAPECLMTDGYYSYKMDIWSAGCVFFEMATLVPLFAGSNEVDQVNRIHSVLGSPPPELLAALKEKGSHMNTVDFPVRQGTGLKKLAPNLSDTALGPTKENVSLRRKRTVHRQGRPPPPVL</sequence>